<dbReference type="EMBL" id="LANP01000001">
    <property type="protein sequence ID" value="KJV57484.1"/>
    <property type="molecule type" value="Genomic_DNA"/>
</dbReference>
<evidence type="ECO:0000313" key="1">
    <source>
        <dbReference type="EMBL" id="KJV57484.1"/>
    </source>
</evidence>
<name>A0A0F3MS98_9RICK</name>
<dbReference type="Proteomes" id="UP000033616">
    <property type="component" value="Unassembled WGS sequence"/>
</dbReference>
<reference evidence="1 2" key="1">
    <citation type="submission" date="2015-02" db="EMBL/GenBank/DDBJ databases">
        <title>Genome Sequencing of Rickettsiales.</title>
        <authorList>
            <person name="Daugherty S.C."/>
            <person name="Su Q."/>
            <person name="Abolude K."/>
            <person name="Beier-Sexton M."/>
            <person name="Carlyon J.A."/>
            <person name="Carter R."/>
            <person name="Day N.P."/>
            <person name="Dumler S.J."/>
            <person name="Dyachenko V."/>
            <person name="Godinez A."/>
            <person name="Kurtti T.J."/>
            <person name="Lichay M."/>
            <person name="Mullins K.E."/>
            <person name="Ott S."/>
            <person name="Pappas-Brown V."/>
            <person name="Paris D.H."/>
            <person name="Patel P."/>
            <person name="Richards A.L."/>
            <person name="Sadzewicz L."/>
            <person name="Sears K."/>
            <person name="Seidman D."/>
            <person name="Sengamalay N."/>
            <person name="Stenos J."/>
            <person name="Tallon L.J."/>
            <person name="Vincent G."/>
            <person name="Fraser C.M."/>
            <person name="Munderloh U."/>
            <person name="Dunning-Hotopp J.C."/>
        </authorList>
    </citation>
    <scope>NUCLEOTIDE SEQUENCE [LARGE SCALE GENOMIC DNA]</scope>
    <source>
        <strain evidence="1 2">Fuller</strain>
    </source>
</reference>
<dbReference type="AlphaFoldDB" id="A0A0F3MS98"/>
<comment type="caution">
    <text evidence="1">The sequence shown here is derived from an EMBL/GenBank/DDBJ whole genome shotgun (WGS) entry which is preliminary data.</text>
</comment>
<accession>A0A0F3MS98</accession>
<proteinExistence type="predicted"/>
<evidence type="ECO:0000313" key="2">
    <source>
        <dbReference type="Proteomes" id="UP000033616"/>
    </source>
</evidence>
<protein>
    <submittedName>
        <fullName evidence="1">Bacterial conjugation TrbI-like family protein</fullName>
    </submittedName>
</protein>
<gene>
    <name evidence="1" type="ORF">OCHUTO_0004</name>
</gene>
<organism evidence="1 2">
    <name type="scientific">Orientia chuto str. Dubai</name>
    <dbReference type="NCBI Taxonomy" id="1359168"/>
    <lineage>
        <taxon>Bacteria</taxon>
        <taxon>Pseudomonadati</taxon>
        <taxon>Pseudomonadota</taxon>
        <taxon>Alphaproteobacteria</taxon>
        <taxon>Rickettsiales</taxon>
        <taxon>Rickettsiaceae</taxon>
        <taxon>Rickettsieae</taxon>
        <taxon>Orientia</taxon>
    </lineage>
</organism>
<keyword evidence="2" id="KW-1185">Reference proteome</keyword>
<dbReference type="STRING" id="1359168.OCHUTO_0004"/>
<sequence>MNPASLYDEYKTDQIKKAILIGSCNGDVASERAKSRLGTLSVINNTGDIIEKKVEGWLIGEDGRPGIKGMVVEKSSNAVRMAALNGVFSSIAKFLQAKANNI</sequence>
<dbReference type="PATRIC" id="fig|1359168.3.peg.4"/>